<organism evidence="5 6">
    <name type="scientific">Diutina rugosa</name>
    <name type="common">Yeast</name>
    <name type="synonym">Candida rugosa</name>
    <dbReference type="NCBI Taxonomy" id="5481"/>
    <lineage>
        <taxon>Eukaryota</taxon>
        <taxon>Fungi</taxon>
        <taxon>Dikarya</taxon>
        <taxon>Ascomycota</taxon>
        <taxon>Saccharomycotina</taxon>
        <taxon>Pichiomycetes</taxon>
        <taxon>Debaryomycetaceae</taxon>
        <taxon>Diutina</taxon>
    </lineage>
</organism>
<dbReference type="VEuPathDB" id="FungiDB:DIURU_002334"/>
<dbReference type="OrthoDB" id="45930at2759"/>
<evidence type="ECO:0000313" key="6">
    <source>
        <dbReference type="Proteomes" id="UP000449547"/>
    </source>
</evidence>
<dbReference type="RefSeq" id="XP_034012750.1">
    <property type="nucleotide sequence ID" value="XM_034154974.1"/>
</dbReference>
<gene>
    <name evidence="5" type="ORF">DIURU_002334</name>
</gene>
<dbReference type="AlphaFoldDB" id="A0A642UQ84"/>
<dbReference type="PANTHER" id="PTHR28080">
    <property type="entry name" value="PEROXISOMAL BIOGENESIS FACTOR 3"/>
    <property type="match status" value="1"/>
</dbReference>
<dbReference type="EMBL" id="SWFT01000067">
    <property type="protein sequence ID" value="KAA8903448.1"/>
    <property type="molecule type" value="Genomic_DNA"/>
</dbReference>
<comment type="subcellular location">
    <subcellularLocation>
        <location evidence="1">Peroxisome membrane</location>
        <topology evidence="1">Single-pass membrane protein</topology>
    </subcellularLocation>
</comment>
<reference evidence="5 6" key="1">
    <citation type="submission" date="2019-07" db="EMBL/GenBank/DDBJ databases">
        <title>Genome assembly of two rare yeast pathogens: Diutina rugosa and Trichomonascus ciferrii.</title>
        <authorList>
            <person name="Mixao V."/>
            <person name="Saus E."/>
            <person name="Hansen A."/>
            <person name="Lass-Flor C."/>
            <person name="Gabaldon T."/>
        </authorList>
    </citation>
    <scope>NUCLEOTIDE SEQUENCE [LARGE SCALE GENOMIC DNA]</scope>
    <source>
        <strain evidence="5 6">CBS 613</strain>
    </source>
</reference>
<keyword evidence="6" id="KW-1185">Reference proteome</keyword>
<evidence type="ECO:0000256" key="2">
    <source>
        <dbReference type="ARBA" id="ARBA00008933"/>
    </source>
</evidence>
<dbReference type="OMA" id="HSNDSKD"/>
<evidence type="ECO:0000256" key="3">
    <source>
        <dbReference type="ARBA" id="ARBA00023140"/>
    </source>
</evidence>
<evidence type="ECO:0000256" key="1">
    <source>
        <dbReference type="ARBA" id="ARBA00004549"/>
    </source>
</evidence>
<name>A0A642UQ84_DIURU</name>
<evidence type="ECO:0000313" key="5">
    <source>
        <dbReference type="EMBL" id="KAA8903448.1"/>
    </source>
</evidence>
<dbReference type="PANTHER" id="PTHR28080:SF1">
    <property type="entry name" value="PEROXISOMAL BIOGENESIS FACTOR 3"/>
    <property type="match status" value="1"/>
</dbReference>
<dbReference type="GO" id="GO:0005778">
    <property type="term" value="C:peroxisomal membrane"/>
    <property type="evidence" value="ECO:0007669"/>
    <property type="project" value="UniProtKB-SubCell"/>
</dbReference>
<dbReference type="GeneID" id="54780985"/>
<keyword evidence="3" id="KW-0576">Peroxisome</keyword>
<proteinExistence type="inferred from homology"/>
<dbReference type="InterPro" id="IPR006966">
    <property type="entry name" value="Peroxin-3"/>
</dbReference>
<dbReference type="Pfam" id="PF04882">
    <property type="entry name" value="Peroxin-3"/>
    <property type="match status" value="1"/>
</dbReference>
<protein>
    <recommendedName>
        <fullName evidence="4">Peroxin-3</fullName>
    </recommendedName>
</protein>
<dbReference type="Proteomes" id="UP000449547">
    <property type="component" value="Unassembled WGS sequence"/>
</dbReference>
<evidence type="ECO:0000256" key="4">
    <source>
        <dbReference type="ARBA" id="ARBA00032508"/>
    </source>
</evidence>
<comment type="similarity">
    <text evidence="2">Belongs to the peroxin-3 family.</text>
</comment>
<accession>A0A642UQ84</accession>
<comment type="caution">
    <text evidence="5">The sequence shown here is derived from an EMBL/GenBank/DDBJ whole genome shotgun (WGS) entry which is preliminary data.</text>
</comment>
<sequence length="450" mass="50336">MPVFSSLAAFFKRHKRKIIVAASVAISTYFLVNELVIKKFRNFQNSLKQELIFKQQIKQRFIQTQQDCYYTILALLPVLTTPVSDYLPTEVITQALKVKKQPSVSNATAASSTAASLTQDNLQLLDKADTKLQPYVNMSKAELWQKLKIKTITRTLTLAYSITALLLLTRLQLNILARRSYLEAAIQMAGVKPSQPPQGDNQDTYVTEQAYLSLSWWLLNKGWKQIANTIEPLVEARFEAIKPKSELAIGEFSRLLSEVIDDIPATDMTQSLFPTAYDDLMETLANTNPQMIDQLDRPDSGFVKLINETTSIISDNVYCLGLFKSLIHHMLATLQYNLQVNLGEGAMGHSSLLMSSAEDAPPPLFGNDDKKFKLATFLAQLSVQSGVMADNNNIVHQQELENDDQLEGFIASLAQGQAQDQELTGNIYVNTLNDSEELDDFSAGIYSNFE</sequence>
<dbReference type="GO" id="GO:0045046">
    <property type="term" value="P:protein import into peroxisome membrane"/>
    <property type="evidence" value="ECO:0007669"/>
    <property type="project" value="TreeGrafter"/>
</dbReference>
<dbReference type="GO" id="GO:0030674">
    <property type="term" value="F:protein-macromolecule adaptor activity"/>
    <property type="evidence" value="ECO:0007669"/>
    <property type="project" value="TreeGrafter"/>
</dbReference>